<dbReference type="EMBL" id="NUHO01000083">
    <property type="protein sequence ID" value="PGM90933.1"/>
    <property type="molecule type" value="Genomic_DNA"/>
</dbReference>
<proteinExistence type="predicted"/>
<evidence type="ECO:0000313" key="1">
    <source>
        <dbReference type="EMBL" id="PGM90933.1"/>
    </source>
</evidence>
<dbReference type="Proteomes" id="UP000222054">
    <property type="component" value="Unassembled WGS sequence"/>
</dbReference>
<dbReference type="AlphaFoldDB" id="A0A2B9DTH3"/>
<protein>
    <submittedName>
        <fullName evidence="1">Uncharacterized protein</fullName>
    </submittedName>
</protein>
<organism evidence="1 2">
    <name type="scientific">Bacillus cereus</name>
    <dbReference type="NCBI Taxonomy" id="1396"/>
    <lineage>
        <taxon>Bacteria</taxon>
        <taxon>Bacillati</taxon>
        <taxon>Bacillota</taxon>
        <taxon>Bacilli</taxon>
        <taxon>Bacillales</taxon>
        <taxon>Bacillaceae</taxon>
        <taxon>Bacillus</taxon>
        <taxon>Bacillus cereus group</taxon>
    </lineage>
</organism>
<accession>A0A2B9DTH3</accession>
<sequence>MINKKMEQIALVCSIFFVLLGFEAVAKDVEEFWWESKEQDICGTTIVRLKKQNISSFGLYTML</sequence>
<name>A0A2B9DTH3_BACCE</name>
<evidence type="ECO:0000313" key="2">
    <source>
        <dbReference type="Proteomes" id="UP000222054"/>
    </source>
</evidence>
<reference evidence="1 2" key="1">
    <citation type="submission" date="2017-09" db="EMBL/GenBank/DDBJ databases">
        <title>Large-scale bioinformatics analysis of Bacillus genomes uncovers conserved roles of natural products in bacterial physiology.</title>
        <authorList>
            <consortium name="Agbiome Team Llc"/>
            <person name="Bleich R.M."/>
            <person name="Grubbs K.J."/>
            <person name="Santa Maria K.C."/>
            <person name="Allen S.E."/>
            <person name="Farag S."/>
            <person name="Shank E.A."/>
            <person name="Bowers A."/>
        </authorList>
    </citation>
    <scope>NUCLEOTIDE SEQUENCE [LARGE SCALE GENOMIC DNA]</scope>
    <source>
        <strain evidence="1 2">AFS053130</strain>
    </source>
</reference>
<gene>
    <name evidence="1" type="ORF">CN958_20015</name>
</gene>
<comment type="caution">
    <text evidence="1">The sequence shown here is derived from an EMBL/GenBank/DDBJ whole genome shotgun (WGS) entry which is preliminary data.</text>
</comment>